<proteinExistence type="predicted"/>
<dbReference type="KEGG" id="cher:DK880_00945"/>
<evidence type="ECO:0000313" key="2">
    <source>
        <dbReference type="Proteomes" id="UP000245872"/>
    </source>
</evidence>
<dbReference type="AlphaFoldDB" id="A0A2Z3LDU1"/>
<organism evidence="1 2">
    <name type="scientific">Candidatus Cardinium hertigii</name>
    <dbReference type="NCBI Taxonomy" id="247481"/>
    <lineage>
        <taxon>Bacteria</taxon>
        <taxon>Pseudomonadati</taxon>
        <taxon>Bacteroidota</taxon>
        <taxon>Cytophagia</taxon>
        <taxon>Cytophagales</taxon>
        <taxon>Amoebophilaceae</taxon>
        <taxon>Candidatus Cardinium</taxon>
    </lineage>
</organism>
<protein>
    <submittedName>
        <fullName evidence="1">Uncharacterized protein</fullName>
    </submittedName>
</protein>
<keyword evidence="2" id="KW-1185">Reference proteome</keyword>
<reference evidence="1 2" key="1">
    <citation type="submission" date="2018-05" db="EMBL/GenBank/DDBJ databases">
        <title>Candidatus Cardinium hertigii Genome Assembly.</title>
        <authorList>
            <person name="Showmaker K.C."/>
            <person name="Walden K.O."/>
            <person name="Fields C.J."/>
            <person name="Lambert K.N."/>
            <person name="Hudson M.E."/>
        </authorList>
    </citation>
    <scope>NUCLEOTIDE SEQUENCE [LARGE SCALE GENOMIC DNA]</scope>
    <source>
        <strain evidence="2">cHgTN10</strain>
    </source>
</reference>
<name>A0A2Z3LDU1_9BACT</name>
<gene>
    <name evidence="1" type="ORF">DK880_00945</name>
</gene>
<dbReference type="Proteomes" id="UP000245872">
    <property type="component" value="Chromosome"/>
</dbReference>
<sequence>MRQSQATITQANNLGIPVKGSAAFLMATKGKFRVEWKGKQKDPSDASSHKFLRRLLLHWV</sequence>
<dbReference type="EMBL" id="CP029619">
    <property type="protein sequence ID" value="AWN82242.1"/>
    <property type="molecule type" value="Genomic_DNA"/>
</dbReference>
<evidence type="ECO:0000313" key="1">
    <source>
        <dbReference type="EMBL" id="AWN82242.1"/>
    </source>
</evidence>
<accession>A0A2Z3LDU1</accession>